<dbReference type="AlphaFoldDB" id="A0A835VY70"/>
<reference evidence="1" key="1">
    <citation type="journal article" date="2020" name="bioRxiv">
        <title>Comparative genomics of Chlamydomonas.</title>
        <authorList>
            <person name="Craig R.J."/>
            <person name="Hasan A.R."/>
            <person name="Ness R.W."/>
            <person name="Keightley P.D."/>
        </authorList>
    </citation>
    <scope>NUCLEOTIDE SEQUENCE</scope>
    <source>
        <strain evidence="1">CCAP 11/173</strain>
    </source>
</reference>
<evidence type="ECO:0000313" key="1">
    <source>
        <dbReference type="EMBL" id="KAG2429401.1"/>
    </source>
</evidence>
<organism evidence="1 2">
    <name type="scientific">Chlamydomonas schloesseri</name>
    <dbReference type="NCBI Taxonomy" id="2026947"/>
    <lineage>
        <taxon>Eukaryota</taxon>
        <taxon>Viridiplantae</taxon>
        <taxon>Chlorophyta</taxon>
        <taxon>core chlorophytes</taxon>
        <taxon>Chlorophyceae</taxon>
        <taxon>CS clade</taxon>
        <taxon>Chlamydomonadales</taxon>
        <taxon>Chlamydomonadaceae</taxon>
        <taxon>Chlamydomonas</taxon>
    </lineage>
</organism>
<proteinExistence type="predicted"/>
<dbReference type="Proteomes" id="UP000613740">
    <property type="component" value="Unassembled WGS sequence"/>
</dbReference>
<keyword evidence="2" id="KW-1185">Reference proteome</keyword>
<dbReference type="EMBL" id="JAEHOD010000086">
    <property type="protein sequence ID" value="KAG2429401.1"/>
    <property type="molecule type" value="Genomic_DNA"/>
</dbReference>
<comment type="caution">
    <text evidence="1">The sequence shown here is derived from an EMBL/GenBank/DDBJ whole genome shotgun (WGS) entry which is preliminary data.</text>
</comment>
<evidence type="ECO:0000313" key="2">
    <source>
        <dbReference type="Proteomes" id="UP000613740"/>
    </source>
</evidence>
<accession>A0A835VY70</accession>
<gene>
    <name evidence="1" type="ORF">HYH02_014057</name>
</gene>
<protein>
    <submittedName>
        <fullName evidence="1">Uncharacterized protein</fullName>
    </submittedName>
</protein>
<name>A0A835VY70_9CHLO</name>
<sequence>MPPSYITKATILKIDEHRNYFPHASTASLAGPSPNAYTLREQLQGYRRTRWLSNQGDCSLAWQNSYTAVQAL</sequence>